<evidence type="ECO:0000256" key="2">
    <source>
        <dbReference type="SAM" id="SignalP"/>
    </source>
</evidence>
<evidence type="ECO:0000313" key="4">
    <source>
        <dbReference type="Proteomes" id="UP000199024"/>
    </source>
</evidence>
<keyword evidence="4" id="KW-1185">Reference proteome</keyword>
<dbReference type="EMBL" id="FOZL01000001">
    <property type="protein sequence ID" value="SFS00164.1"/>
    <property type="molecule type" value="Genomic_DNA"/>
</dbReference>
<accession>A0A1I6L9U7</accession>
<name>A0A1I6L9U7_9BACT</name>
<evidence type="ECO:0000256" key="1">
    <source>
        <dbReference type="SAM" id="MobiDB-lite"/>
    </source>
</evidence>
<keyword evidence="2" id="KW-0732">Signal</keyword>
<sequence length="340" mass="36881">MMLARPLSVAFLAACFSLAPAQVRKPLDAEPSASHRTHLILKDGSYQVVMSYKVQGDTVIYVSAERGGDTEEIPLSLVDLEATKRYEKAHDPEQAGKPPVLDPELAREETERLSRTPEVAPDLRLETTDSVLLLDTFQGTPELVSLSQNGGELNKKTGHSILKGLVNPMSASHQIVELRGQRAAVQAHVAQPALYLALGEDAGAPTGSAPLVVDTRGATGNAPVTPSGASPNSQYVIVRADVRQDVRILTSFKISALGSVKRQEDVVETTTEVLPGGHWMKLTPTQPLLFGEYALMEIISEKEVNLGVWDFGVHPTAPENRDVIKPSPRRPATLERRPRD</sequence>
<dbReference type="AlphaFoldDB" id="A0A1I6L9U7"/>
<protein>
    <submittedName>
        <fullName evidence="3">Uncharacterized protein</fullName>
    </submittedName>
</protein>
<feature type="region of interest" description="Disordered" evidence="1">
    <location>
        <begin position="317"/>
        <end position="340"/>
    </location>
</feature>
<feature type="chain" id="PRO_5011522066" evidence="2">
    <location>
        <begin position="22"/>
        <end position="340"/>
    </location>
</feature>
<dbReference type="Proteomes" id="UP000199024">
    <property type="component" value="Unassembled WGS sequence"/>
</dbReference>
<evidence type="ECO:0000313" key="3">
    <source>
        <dbReference type="EMBL" id="SFS00164.1"/>
    </source>
</evidence>
<gene>
    <name evidence="3" type="ORF">SAMN05421771_0456</name>
</gene>
<proteinExistence type="predicted"/>
<dbReference type="RefSeq" id="WP_245781636.1">
    <property type="nucleotide sequence ID" value="NZ_FOZL01000001.1"/>
</dbReference>
<reference evidence="3 4" key="1">
    <citation type="submission" date="2016-10" db="EMBL/GenBank/DDBJ databases">
        <authorList>
            <person name="de Groot N.N."/>
        </authorList>
    </citation>
    <scope>NUCLEOTIDE SEQUENCE [LARGE SCALE GENOMIC DNA]</scope>
    <source>
        <strain evidence="3 4">DSM 21001</strain>
    </source>
</reference>
<dbReference type="STRING" id="474950.SAMN05421771_0456"/>
<organism evidence="3 4">
    <name type="scientific">Granulicella pectinivorans</name>
    <dbReference type="NCBI Taxonomy" id="474950"/>
    <lineage>
        <taxon>Bacteria</taxon>
        <taxon>Pseudomonadati</taxon>
        <taxon>Acidobacteriota</taxon>
        <taxon>Terriglobia</taxon>
        <taxon>Terriglobales</taxon>
        <taxon>Acidobacteriaceae</taxon>
        <taxon>Granulicella</taxon>
    </lineage>
</organism>
<feature type="signal peptide" evidence="2">
    <location>
        <begin position="1"/>
        <end position="21"/>
    </location>
</feature>